<dbReference type="Pfam" id="PF00892">
    <property type="entry name" value="EamA"/>
    <property type="match status" value="1"/>
</dbReference>
<comment type="similarity">
    <text evidence="2">Belongs to the EamA transporter family.</text>
</comment>
<evidence type="ECO:0000313" key="6">
    <source>
        <dbReference type="Proteomes" id="UP000650466"/>
    </source>
</evidence>
<keyword evidence="3" id="KW-0472">Membrane</keyword>
<comment type="caution">
    <text evidence="5">The sequence shown here is derived from an EMBL/GenBank/DDBJ whole genome shotgun (WGS) entry which is preliminary data.</text>
</comment>
<name>A0A926KM73_9BACL</name>
<evidence type="ECO:0000256" key="2">
    <source>
        <dbReference type="ARBA" id="ARBA00007362"/>
    </source>
</evidence>
<keyword evidence="6" id="KW-1185">Reference proteome</keyword>
<feature type="transmembrane region" description="Helical" evidence="3">
    <location>
        <begin position="33"/>
        <end position="55"/>
    </location>
</feature>
<feature type="transmembrane region" description="Helical" evidence="3">
    <location>
        <begin position="62"/>
        <end position="82"/>
    </location>
</feature>
<gene>
    <name evidence="5" type="ORF">ICC18_06190</name>
</gene>
<keyword evidence="3" id="KW-0812">Transmembrane</keyword>
<protein>
    <submittedName>
        <fullName evidence="5">EamA family transporter</fullName>
    </submittedName>
</protein>
<dbReference type="Proteomes" id="UP000650466">
    <property type="component" value="Unassembled WGS sequence"/>
</dbReference>
<organism evidence="5 6">
    <name type="scientific">Paenibacillus sedimenti</name>
    <dbReference type="NCBI Taxonomy" id="2770274"/>
    <lineage>
        <taxon>Bacteria</taxon>
        <taxon>Bacillati</taxon>
        <taxon>Bacillota</taxon>
        <taxon>Bacilli</taxon>
        <taxon>Bacillales</taxon>
        <taxon>Paenibacillaceae</taxon>
        <taxon>Paenibacillus</taxon>
    </lineage>
</organism>
<evidence type="ECO:0000259" key="4">
    <source>
        <dbReference type="Pfam" id="PF00892"/>
    </source>
</evidence>
<comment type="subcellular location">
    <subcellularLocation>
        <location evidence="1">Endomembrane system</location>
        <topology evidence="1">Multi-pass membrane protein</topology>
    </subcellularLocation>
</comment>
<dbReference type="EMBL" id="JACVVD010000002">
    <property type="protein sequence ID" value="MBD0379698.1"/>
    <property type="molecule type" value="Genomic_DNA"/>
</dbReference>
<evidence type="ECO:0000256" key="3">
    <source>
        <dbReference type="SAM" id="Phobius"/>
    </source>
</evidence>
<dbReference type="InterPro" id="IPR037185">
    <property type="entry name" value="EmrE-like"/>
</dbReference>
<reference evidence="5" key="1">
    <citation type="submission" date="2020-09" db="EMBL/GenBank/DDBJ databases">
        <title>Draft Genome Sequence of Paenibacillus sp. WST5.</title>
        <authorList>
            <person name="Bao Z."/>
        </authorList>
    </citation>
    <scope>NUCLEOTIDE SEQUENCE</scope>
    <source>
        <strain evidence="5">WST5</strain>
    </source>
</reference>
<feature type="domain" description="EamA" evidence="4">
    <location>
        <begin position="23"/>
        <end position="105"/>
    </location>
</feature>
<keyword evidence="3" id="KW-1133">Transmembrane helix</keyword>
<accession>A0A926KM73</accession>
<dbReference type="Gene3D" id="1.10.3730.20">
    <property type="match status" value="1"/>
</dbReference>
<evidence type="ECO:0000313" key="5">
    <source>
        <dbReference type="EMBL" id="MBD0379698.1"/>
    </source>
</evidence>
<sequence length="106" mass="12029">MIKLLLMLLMPVINSLSHISLKYGTTRQKKISKLLFLLIGYSGFIVVTVLSTYILKFIELKSLTTVLALNYIFVLFFASVLLKEKLNLNIYIGTIFILLGVVVFNL</sequence>
<evidence type="ECO:0000256" key="1">
    <source>
        <dbReference type="ARBA" id="ARBA00004127"/>
    </source>
</evidence>
<dbReference type="AlphaFoldDB" id="A0A926KM73"/>
<feature type="transmembrane region" description="Helical" evidence="3">
    <location>
        <begin position="88"/>
        <end position="105"/>
    </location>
</feature>
<dbReference type="GO" id="GO:0016020">
    <property type="term" value="C:membrane"/>
    <property type="evidence" value="ECO:0007669"/>
    <property type="project" value="InterPro"/>
</dbReference>
<dbReference type="SUPFAM" id="SSF103481">
    <property type="entry name" value="Multidrug resistance efflux transporter EmrE"/>
    <property type="match status" value="1"/>
</dbReference>
<proteinExistence type="inferred from homology"/>
<dbReference type="InterPro" id="IPR000620">
    <property type="entry name" value="EamA_dom"/>
</dbReference>